<name>A0ABS6I9Y9_9MICC</name>
<accession>A0ABS6I9Y9</accession>
<proteinExistence type="predicted"/>
<keyword evidence="5" id="KW-1185">Reference proteome</keyword>
<dbReference type="Pfam" id="PF01471">
    <property type="entry name" value="PG_binding_1"/>
    <property type="match status" value="1"/>
</dbReference>
<comment type="caution">
    <text evidence="4">The sequence shown here is derived from an EMBL/GenBank/DDBJ whole genome shotgun (WGS) entry which is preliminary data.</text>
</comment>
<dbReference type="RefSeq" id="WP_216926020.1">
    <property type="nucleotide sequence ID" value="NZ_JAHOPC010000011.1"/>
</dbReference>
<feature type="domain" description="Peptidoglycan binding-like" evidence="3">
    <location>
        <begin position="141"/>
        <end position="175"/>
    </location>
</feature>
<feature type="compositionally biased region" description="Basic and acidic residues" evidence="1">
    <location>
        <begin position="337"/>
        <end position="351"/>
    </location>
</feature>
<dbReference type="EMBL" id="JAHOPC010000011">
    <property type="protein sequence ID" value="MBU8867894.1"/>
    <property type="molecule type" value="Genomic_DNA"/>
</dbReference>
<dbReference type="Proteomes" id="UP000824166">
    <property type="component" value="Unassembled WGS sequence"/>
</dbReference>
<evidence type="ECO:0000256" key="1">
    <source>
        <dbReference type="SAM" id="MobiDB-lite"/>
    </source>
</evidence>
<sequence length="379" mass="39458">MPLQQDEVVKVPRVPRLRRIIGFLVIVTAGMAGSFFAGSYVKSPQSVALDAVNTPIQVTATVERRALASTLIVPGSMTPGTSVGVTASVPPGTERAVITRMLVAVGDTLKPGTIVATVSGRPLIVISTSVPLYRDLKDGDTGQDVSALQNWLQSIGYRPSTTGVFDKSTQESVAALYRDVDQPAPKSDDKKAMVRWREFVQIPGDEGSVTSVAASGAVLTDDLLVATAQTAPDVVVGRASITQAEALTVGQAVALEASGYNAQGVIQSIGVFDQGNPEKGTLPGMDIIASVPDDPNKPKPGQPVSVSVKEPVQETLAVPLTAIKQDDIGTYVTVPSSEKDAGEGTSAERIDVTVTGQRDGWAALAETSKLEPGTTVDVS</sequence>
<evidence type="ECO:0000259" key="3">
    <source>
        <dbReference type="Pfam" id="PF01471"/>
    </source>
</evidence>
<gene>
    <name evidence="4" type="ORF">KSW38_16525</name>
</gene>
<evidence type="ECO:0000313" key="4">
    <source>
        <dbReference type="EMBL" id="MBU8867894.1"/>
    </source>
</evidence>
<keyword evidence="2" id="KW-0812">Transmembrane</keyword>
<dbReference type="InterPro" id="IPR002477">
    <property type="entry name" value="Peptidoglycan-bd-like"/>
</dbReference>
<feature type="region of interest" description="Disordered" evidence="1">
    <location>
        <begin position="334"/>
        <end position="353"/>
    </location>
</feature>
<evidence type="ECO:0000256" key="2">
    <source>
        <dbReference type="SAM" id="Phobius"/>
    </source>
</evidence>
<evidence type="ECO:0000313" key="5">
    <source>
        <dbReference type="Proteomes" id="UP000824166"/>
    </source>
</evidence>
<organism evidence="4 5">
    <name type="scientific">Paenarthrobacter aromaticivorans</name>
    <dbReference type="NCBI Taxonomy" id="2849150"/>
    <lineage>
        <taxon>Bacteria</taxon>
        <taxon>Bacillati</taxon>
        <taxon>Actinomycetota</taxon>
        <taxon>Actinomycetes</taxon>
        <taxon>Micrococcales</taxon>
        <taxon>Micrococcaceae</taxon>
        <taxon>Paenarthrobacter</taxon>
    </lineage>
</organism>
<keyword evidence="2" id="KW-0472">Membrane</keyword>
<reference evidence="4 5" key="1">
    <citation type="submission" date="2021-06" db="EMBL/GenBank/DDBJ databases">
        <authorList>
            <person name="Jeong J.W."/>
        </authorList>
    </citation>
    <scope>NUCLEOTIDE SEQUENCE [LARGE SCALE GENOMIC DNA]</scope>
    <source>
        <strain evidence="4 5">MMS21-TAE1-1</strain>
    </source>
</reference>
<keyword evidence="2" id="KW-1133">Transmembrane helix</keyword>
<protein>
    <submittedName>
        <fullName evidence="4">Peptidoglycan-binding protein</fullName>
    </submittedName>
</protein>
<feature type="transmembrane region" description="Helical" evidence="2">
    <location>
        <begin position="20"/>
        <end position="41"/>
    </location>
</feature>